<gene>
    <name evidence="1" type="ordered locus">FRAAL2431</name>
</gene>
<reference evidence="1 2" key="1">
    <citation type="journal article" date="2007" name="Genome Res.">
        <title>Genome characteristics of facultatively symbiotic Frankia sp. strains reflect host range and host plant biogeography.</title>
        <authorList>
            <person name="Normand P."/>
            <person name="Lapierre P."/>
            <person name="Tisa L.S."/>
            <person name="Gogarten J.P."/>
            <person name="Alloisio N."/>
            <person name="Bagnarol E."/>
            <person name="Bassi C.A."/>
            <person name="Berry A.M."/>
            <person name="Bickhart D.M."/>
            <person name="Choisne N."/>
            <person name="Couloux A."/>
            <person name="Cournoyer B."/>
            <person name="Cruveiller S."/>
            <person name="Daubin V."/>
            <person name="Demange N."/>
            <person name="Francino M.P."/>
            <person name="Goltsman E."/>
            <person name="Huang Y."/>
            <person name="Kopp O.R."/>
            <person name="Labarre L."/>
            <person name="Lapidus A."/>
            <person name="Lavire C."/>
            <person name="Marechal J."/>
            <person name="Martinez M."/>
            <person name="Mastronunzio J.E."/>
            <person name="Mullin B.C."/>
            <person name="Niemann J."/>
            <person name="Pujic P."/>
            <person name="Rawnsley T."/>
            <person name="Rouy Z."/>
            <person name="Schenowitz C."/>
            <person name="Sellstedt A."/>
            <person name="Tavares F."/>
            <person name="Tomkins J.P."/>
            <person name="Vallenet D."/>
            <person name="Valverde C."/>
            <person name="Wall L.G."/>
            <person name="Wang Y."/>
            <person name="Medigue C."/>
            <person name="Benson D.R."/>
        </authorList>
    </citation>
    <scope>NUCLEOTIDE SEQUENCE [LARGE SCALE GENOMIC DNA]</scope>
    <source>
        <strain evidence="2">DSM 45986 / CECT 9034 / ACN14a</strain>
    </source>
</reference>
<evidence type="ECO:0000313" key="2">
    <source>
        <dbReference type="Proteomes" id="UP000000657"/>
    </source>
</evidence>
<dbReference type="AlphaFoldDB" id="Q0RN15"/>
<organism evidence="1 2">
    <name type="scientific">Frankia alni (strain DSM 45986 / CECT 9034 / ACN14a)</name>
    <dbReference type="NCBI Taxonomy" id="326424"/>
    <lineage>
        <taxon>Bacteria</taxon>
        <taxon>Bacillati</taxon>
        <taxon>Actinomycetota</taxon>
        <taxon>Actinomycetes</taxon>
        <taxon>Frankiales</taxon>
        <taxon>Frankiaceae</taxon>
        <taxon>Frankia</taxon>
    </lineage>
</organism>
<proteinExistence type="predicted"/>
<accession>Q0RN15</accession>
<evidence type="ECO:0000313" key="1">
    <source>
        <dbReference type="EMBL" id="CAJ61080.1"/>
    </source>
</evidence>
<dbReference type="KEGG" id="fal:FRAAL2431"/>
<dbReference type="Proteomes" id="UP000000657">
    <property type="component" value="Chromosome"/>
</dbReference>
<dbReference type="STRING" id="326424.FRAAL2431"/>
<name>Q0RN15_FRAAA</name>
<dbReference type="EMBL" id="CT573213">
    <property type="protein sequence ID" value="CAJ61080.1"/>
    <property type="molecule type" value="Genomic_DNA"/>
</dbReference>
<protein>
    <submittedName>
        <fullName evidence="1">Uncharacterized protein</fullName>
    </submittedName>
</protein>
<dbReference type="HOGENOM" id="CLU_1616590_0_0_11"/>
<keyword evidence="2" id="KW-1185">Reference proteome</keyword>
<sequence length="164" mass="17375">MGAKNVAYGTRGRPLAAISVLTATDLVASEPFAHIVMVERCDGTTPPDSPAADALALPAGPRGSGGGGDGAGWPTRLTIPCAWTTARPVTRRGTRPGPWDRAAALWSVRCSTCGPCSTPRATTGTPAGRRSVWPWSCREKAAAVRSASRQFPRRWETHRSRRPS</sequence>